<evidence type="ECO:0000256" key="3">
    <source>
        <dbReference type="ARBA" id="ARBA00022670"/>
    </source>
</evidence>
<dbReference type="InterPro" id="IPR015211">
    <property type="entry name" value="Peptidase_M1_C"/>
</dbReference>
<keyword evidence="9" id="KW-0031">Aminopeptidase</keyword>
<keyword evidence="4" id="KW-0479">Metal-binding</keyword>
<dbReference type="Pfam" id="PF09127">
    <property type="entry name" value="Leuk-A4-hydro_C"/>
    <property type="match status" value="1"/>
</dbReference>
<keyword evidence="10" id="KW-1185">Reference proteome</keyword>
<keyword evidence="6" id="KW-0862">Zinc</keyword>
<dbReference type="GO" id="GO:0005730">
    <property type="term" value="C:nucleolus"/>
    <property type="evidence" value="ECO:0007669"/>
    <property type="project" value="InterPro"/>
</dbReference>
<gene>
    <name evidence="9" type="ORF">Cadr_000030143</name>
</gene>
<evidence type="ECO:0000256" key="6">
    <source>
        <dbReference type="ARBA" id="ARBA00022833"/>
    </source>
</evidence>
<feature type="domain" description="Peptidase M1 leukotriene A4 hydrolase/aminopeptidase C-terminal" evidence="8">
    <location>
        <begin position="12"/>
        <end position="131"/>
    </location>
</feature>
<reference evidence="9 10" key="1">
    <citation type="journal article" date="2019" name="Mol. Ecol. Resour.">
        <title>Improving Illumina assemblies with Hi-C and long reads: an example with the North African dromedary.</title>
        <authorList>
            <person name="Elbers J.P."/>
            <person name="Rogers M.F."/>
            <person name="Perelman P.L."/>
            <person name="Proskuryakova A.A."/>
            <person name="Serdyukova N.A."/>
            <person name="Johnson W.E."/>
            <person name="Horin P."/>
            <person name="Corander J."/>
            <person name="Murphy D."/>
            <person name="Burger P.A."/>
        </authorList>
    </citation>
    <scope>NUCLEOTIDE SEQUENCE [LARGE SCALE GENOMIC DNA]</scope>
    <source>
        <strain evidence="9">Drom800</strain>
        <tissue evidence="9">Blood</tissue>
    </source>
</reference>
<dbReference type="Gene3D" id="1.25.40.320">
    <property type="entry name" value="Peptidase M1, leukotriene A4 hydrolase/aminopeptidase C-terminal domain"/>
    <property type="match status" value="1"/>
</dbReference>
<dbReference type="PANTHER" id="PTHR46627:SF1">
    <property type="entry name" value="AMINOPEPTIDASE O"/>
    <property type="match status" value="1"/>
</dbReference>
<dbReference type="GO" id="GO:0008270">
    <property type="term" value="F:zinc ion binding"/>
    <property type="evidence" value="ECO:0007669"/>
    <property type="project" value="InterPro"/>
</dbReference>
<comment type="caution">
    <text evidence="9">The sequence shown here is derived from an EMBL/GenBank/DDBJ whole genome shotgun (WGS) entry which is preliminary data.</text>
</comment>
<evidence type="ECO:0000259" key="8">
    <source>
        <dbReference type="SMART" id="SM01263"/>
    </source>
</evidence>
<dbReference type="Proteomes" id="UP000299084">
    <property type="component" value="Unassembled WGS sequence"/>
</dbReference>
<dbReference type="PANTHER" id="PTHR46627">
    <property type="entry name" value="AMINOPEPTIDASE O"/>
    <property type="match status" value="1"/>
</dbReference>
<keyword evidence="5" id="KW-0378">Hydrolase</keyword>
<dbReference type="GO" id="GO:0070006">
    <property type="term" value="F:metalloaminopeptidase activity"/>
    <property type="evidence" value="ECO:0007669"/>
    <property type="project" value="InterPro"/>
</dbReference>
<keyword evidence="7" id="KW-0482">Metalloprotease</keyword>
<evidence type="ECO:0000256" key="7">
    <source>
        <dbReference type="ARBA" id="ARBA00023049"/>
    </source>
</evidence>
<dbReference type="GO" id="GO:0006508">
    <property type="term" value="P:proteolysis"/>
    <property type="evidence" value="ECO:0007669"/>
    <property type="project" value="UniProtKB-KW"/>
</dbReference>
<accession>A0A5N4C098</accession>
<evidence type="ECO:0000256" key="2">
    <source>
        <dbReference type="ARBA" id="ARBA00010136"/>
    </source>
</evidence>
<evidence type="ECO:0000256" key="5">
    <source>
        <dbReference type="ARBA" id="ARBA00022801"/>
    </source>
</evidence>
<proteinExistence type="inferred from homology"/>
<dbReference type="AlphaFoldDB" id="A0A5N4C098"/>
<dbReference type="InterPro" id="IPR016024">
    <property type="entry name" value="ARM-type_fold"/>
</dbReference>
<evidence type="ECO:0000313" key="10">
    <source>
        <dbReference type="Proteomes" id="UP000299084"/>
    </source>
</evidence>
<dbReference type="SMART" id="SM01263">
    <property type="entry name" value="Leuk-A4-hydro_C"/>
    <property type="match status" value="1"/>
</dbReference>
<organism evidence="9 10">
    <name type="scientific">Camelus dromedarius</name>
    <name type="common">Dromedary</name>
    <name type="synonym">Arabian camel</name>
    <dbReference type="NCBI Taxonomy" id="9838"/>
    <lineage>
        <taxon>Eukaryota</taxon>
        <taxon>Metazoa</taxon>
        <taxon>Chordata</taxon>
        <taxon>Craniata</taxon>
        <taxon>Vertebrata</taxon>
        <taxon>Euteleostomi</taxon>
        <taxon>Mammalia</taxon>
        <taxon>Eutheria</taxon>
        <taxon>Laurasiatheria</taxon>
        <taxon>Artiodactyla</taxon>
        <taxon>Tylopoda</taxon>
        <taxon>Camelidae</taxon>
        <taxon>Camelus</taxon>
    </lineage>
</organism>
<sequence length="132" mass="14888">KGNPAVVVGHKTLGSPAVANGVRKSADNIHGVCCYVKGGSQGNLPACCLLDFLWFLKVRHRWCELVVKHRHTGAYSHVERFLQEDQAMGIYLYGELMVSEDARQQRLARRCFELSREHMDRSSAQVVAEMLF</sequence>
<dbReference type="EMBL" id="JWIN03000051">
    <property type="protein sequence ID" value="KAB1252291.1"/>
    <property type="molecule type" value="Genomic_DNA"/>
</dbReference>
<feature type="non-terminal residue" evidence="9">
    <location>
        <position position="1"/>
    </location>
</feature>
<evidence type="ECO:0000256" key="4">
    <source>
        <dbReference type="ARBA" id="ARBA00022723"/>
    </source>
</evidence>
<protein>
    <submittedName>
        <fullName evidence="9">Aminopeptidase O</fullName>
    </submittedName>
</protein>
<comment type="cofactor">
    <cofactor evidence="1">
        <name>Zn(2+)</name>
        <dbReference type="ChEBI" id="CHEBI:29105"/>
    </cofactor>
</comment>
<evidence type="ECO:0000256" key="1">
    <source>
        <dbReference type="ARBA" id="ARBA00001947"/>
    </source>
</evidence>
<evidence type="ECO:0000313" key="9">
    <source>
        <dbReference type="EMBL" id="KAB1252291.1"/>
    </source>
</evidence>
<comment type="similarity">
    <text evidence="2">Belongs to the peptidase M1 family.</text>
</comment>
<dbReference type="SUPFAM" id="SSF48371">
    <property type="entry name" value="ARM repeat"/>
    <property type="match status" value="1"/>
</dbReference>
<dbReference type="InterPro" id="IPR033577">
    <property type="entry name" value="AOPep"/>
</dbReference>
<name>A0A5N4C098_CAMDR</name>
<keyword evidence="3" id="KW-0645">Protease</keyword>
<dbReference type="InterPro" id="IPR038502">
    <property type="entry name" value="M1_LTA-4_hydro/amino_C_sf"/>
</dbReference>